<evidence type="ECO:0000313" key="2">
    <source>
        <dbReference type="Proteomes" id="UP000887566"/>
    </source>
</evidence>
<sequence length="105" mass="12628">MYCRTLLFAALLTCSCAFRGHPGRYYGMHLSEQRTPPEEMKQVDWNDNTYFRKRQPSNNYETVFSSLLRAAVNEQQARKRRFPIERKPIREDAFYDRVFLSNHFL</sequence>
<reference evidence="3" key="1">
    <citation type="submission" date="2022-11" db="UniProtKB">
        <authorList>
            <consortium name="WormBaseParasite"/>
        </authorList>
    </citation>
    <scope>IDENTIFICATION</scope>
</reference>
<feature type="signal peptide" evidence="1">
    <location>
        <begin position="1"/>
        <end position="17"/>
    </location>
</feature>
<evidence type="ECO:0000256" key="1">
    <source>
        <dbReference type="SAM" id="SignalP"/>
    </source>
</evidence>
<feature type="chain" id="PRO_5037955209" evidence="1">
    <location>
        <begin position="18"/>
        <end position="105"/>
    </location>
</feature>
<protein>
    <submittedName>
        <fullName evidence="3">Uncharacterized protein</fullName>
    </submittedName>
</protein>
<dbReference type="AlphaFoldDB" id="A0A914UKU7"/>
<dbReference type="Proteomes" id="UP000887566">
    <property type="component" value="Unplaced"/>
</dbReference>
<keyword evidence="1" id="KW-0732">Signal</keyword>
<accession>A0A914UKU7</accession>
<evidence type="ECO:0000313" key="3">
    <source>
        <dbReference type="WBParaSite" id="PSAMB.scaffold10671size3914.g33525.t1"/>
    </source>
</evidence>
<dbReference type="WBParaSite" id="PSAMB.scaffold10671size3914.g33525.t1">
    <property type="protein sequence ID" value="PSAMB.scaffold10671size3914.g33525.t1"/>
    <property type="gene ID" value="PSAMB.scaffold10671size3914.g33525"/>
</dbReference>
<dbReference type="PROSITE" id="PS51257">
    <property type="entry name" value="PROKAR_LIPOPROTEIN"/>
    <property type="match status" value="1"/>
</dbReference>
<keyword evidence="2" id="KW-1185">Reference proteome</keyword>
<name>A0A914UKU7_9BILA</name>
<proteinExistence type="predicted"/>
<organism evidence="2 3">
    <name type="scientific">Plectus sambesii</name>
    <dbReference type="NCBI Taxonomy" id="2011161"/>
    <lineage>
        <taxon>Eukaryota</taxon>
        <taxon>Metazoa</taxon>
        <taxon>Ecdysozoa</taxon>
        <taxon>Nematoda</taxon>
        <taxon>Chromadorea</taxon>
        <taxon>Plectida</taxon>
        <taxon>Plectina</taxon>
        <taxon>Plectoidea</taxon>
        <taxon>Plectidae</taxon>
        <taxon>Plectus</taxon>
    </lineage>
</organism>